<dbReference type="Gene3D" id="1.10.132.130">
    <property type="match status" value="1"/>
</dbReference>
<dbReference type="Proteomes" id="UP000036987">
    <property type="component" value="Unassembled WGS sequence"/>
</dbReference>
<evidence type="ECO:0000259" key="2">
    <source>
        <dbReference type="Pfam" id="PF20985"/>
    </source>
</evidence>
<dbReference type="InterPro" id="IPR048501">
    <property type="entry name" value="Legum_prodom"/>
</dbReference>
<dbReference type="FunFam" id="1.10.132.130:FF:000001">
    <property type="entry name" value="Vacuolar-processing enzyme beta-isozyme"/>
    <property type="match status" value="1"/>
</dbReference>
<accession>A0A0K9P2A6</accession>
<dbReference type="GO" id="GO:0006624">
    <property type="term" value="P:vacuolar protein processing"/>
    <property type="evidence" value="ECO:0000318"/>
    <property type="project" value="GO_Central"/>
</dbReference>
<dbReference type="Gene3D" id="3.40.50.1460">
    <property type="match status" value="1"/>
</dbReference>
<reference evidence="4" key="1">
    <citation type="journal article" date="2016" name="Nature">
        <title>The genome of the seagrass Zostera marina reveals angiosperm adaptation to the sea.</title>
        <authorList>
            <person name="Olsen J.L."/>
            <person name="Rouze P."/>
            <person name="Verhelst B."/>
            <person name="Lin Y.-C."/>
            <person name="Bayer T."/>
            <person name="Collen J."/>
            <person name="Dattolo E."/>
            <person name="De Paoli E."/>
            <person name="Dittami S."/>
            <person name="Maumus F."/>
            <person name="Michel G."/>
            <person name="Kersting A."/>
            <person name="Lauritano C."/>
            <person name="Lohaus R."/>
            <person name="Toepel M."/>
            <person name="Tonon T."/>
            <person name="Vanneste K."/>
            <person name="Amirebrahimi M."/>
            <person name="Brakel J."/>
            <person name="Bostroem C."/>
            <person name="Chovatia M."/>
            <person name="Grimwood J."/>
            <person name="Jenkins J.W."/>
            <person name="Jueterbock A."/>
            <person name="Mraz A."/>
            <person name="Stam W.T."/>
            <person name="Tice H."/>
            <person name="Bornberg-Bauer E."/>
            <person name="Green P.J."/>
            <person name="Pearson G.A."/>
            <person name="Procaccini G."/>
            <person name="Duarte C.M."/>
            <person name="Schmutz J."/>
            <person name="Reusch T.B.H."/>
            <person name="Van de Peer Y."/>
        </authorList>
    </citation>
    <scope>NUCLEOTIDE SEQUENCE [LARGE SCALE GENOMIC DNA]</scope>
    <source>
        <strain evidence="4">cv. Finnish</strain>
    </source>
</reference>
<proteinExistence type="inferred from homology"/>
<dbReference type="STRING" id="29655.A0A0K9P2A6"/>
<gene>
    <name evidence="3" type="ORF">ZOSMA_46G00300</name>
</gene>
<dbReference type="PANTHER" id="PTHR12000">
    <property type="entry name" value="HEMOGLOBINASE FAMILY MEMBER"/>
    <property type="match status" value="1"/>
</dbReference>
<dbReference type="Pfam" id="PF01650">
    <property type="entry name" value="Peptidase_C13"/>
    <property type="match status" value="1"/>
</dbReference>
<evidence type="ECO:0000313" key="3">
    <source>
        <dbReference type="EMBL" id="KMZ62355.1"/>
    </source>
</evidence>
<dbReference type="OrthoDB" id="192611at2759"/>
<evidence type="ECO:0000256" key="1">
    <source>
        <dbReference type="ARBA" id="ARBA00009941"/>
    </source>
</evidence>
<dbReference type="Pfam" id="PF20985">
    <property type="entry name" value="Legum_prodom"/>
    <property type="match status" value="1"/>
</dbReference>
<dbReference type="EMBL" id="LFYR01001368">
    <property type="protein sequence ID" value="KMZ62355.1"/>
    <property type="molecule type" value="Genomic_DNA"/>
</dbReference>
<dbReference type="AlphaFoldDB" id="A0A0K9P2A6"/>
<feature type="domain" description="Legumain prodomain" evidence="2">
    <location>
        <begin position="108"/>
        <end position="203"/>
    </location>
</feature>
<comment type="caution">
    <text evidence="3">The sequence shown here is derived from an EMBL/GenBank/DDBJ whole genome shotgun (WGS) entry which is preliminary data.</text>
</comment>
<sequence>MEDSESNDLKSETVREQYHQVKDRTSNYNTFAVGSHVMQYGTRKIKSDTLSVFHGFNPRNANVTSRTDRNRVIRDTGENQRDAEVLFLWPRYERMDERSPEREEVMREITDKMAERVHVDRSVRSIGRFLLELTNGDFNAEHIRPVGEAVVDDWGCLKKMVGVFENYCGLLGQYGMRHMRVFANICNHGLNVATVEEACHRSCVHDGEWRRWFSL</sequence>
<name>A0A0K9P2A6_ZOSMR</name>
<dbReference type="GO" id="GO:0004197">
    <property type="term" value="F:cysteine-type endopeptidase activity"/>
    <property type="evidence" value="ECO:0000318"/>
    <property type="project" value="GO_Central"/>
</dbReference>
<evidence type="ECO:0000313" key="4">
    <source>
        <dbReference type="Proteomes" id="UP000036987"/>
    </source>
</evidence>
<dbReference type="PANTHER" id="PTHR12000:SF42">
    <property type="entry name" value="LEGUMAIN"/>
    <property type="match status" value="1"/>
</dbReference>
<dbReference type="CDD" id="cd21115">
    <property type="entry name" value="legumain_C"/>
    <property type="match status" value="1"/>
</dbReference>
<dbReference type="GO" id="GO:0005773">
    <property type="term" value="C:vacuole"/>
    <property type="evidence" value="ECO:0007669"/>
    <property type="project" value="GOC"/>
</dbReference>
<dbReference type="InterPro" id="IPR046427">
    <property type="entry name" value="Legumain_prodom_sf"/>
</dbReference>
<keyword evidence="4" id="KW-1185">Reference proteome</keyword>
<comment type="similarity">
    <text evidence="1">Belongs to the peptidase C13 family.</text>
</comment>
<dbReference type="GO" id="GO:0051603">
    <property type="term" value="P:proteolysis involved in protein catabolic process"/>
    <property type="evidence" value="ECO:0000318"/>
    <property type="project" value="GO_Central"/>
</dbReference>
<protein>
    <recommendedName>
        <fullName evidence="2">Legumain prodomain domain-containing protein</fullName>
    </recommendedName>
</protein>
<organism evidence="3 4">
    <name type="scientific">Zostera marina</name>
    <name type="common">Eelgrass</name>
    <dbReference type="NCBI Taxonomy" id="29655"/>
    <lineage>
        <taxon>Eukaryota</taxon>
        <taxon>Viridiplantae</taxon>
        <taxon>Streptophyta</taxon>
        <taxon>Embryophyta</taxon>
        <taxon>Tracheophyta</taxon>
        <taxon>Spermatophyta</taxon>
        <taxon>Magnoliopsida</taxon>
        <taxon>Liliopsida</taxon>
        <taxon>Zosteraceae</taxon>
        <taxon>Zostera</taxon>
    </lineage>
</organism>
<dbReference type="InterPro" id="IPR001096">
    <property type="entry name" value="Peptidase_C13"/>
</dbReference>